<comment type="catalytic activity">
    <reaction evidence="8">
        <text>(6S)-5,6,7,8-tetrahydrofolate + NADP(+) = 7,8-dihydrofolate + NADPH + H(+)</text>
        <dbReference type="Rhea" id="RHEA:15009"/>
        <dbReference type="ChEBI" id="CHEBI:15378"/>
        <dbReference type="ChEBI" id="CHEBI:57451"/>
        <dbReference type="ChEBI" id="CHEBI:57453"/>
        <dbReference type="ChEBI" id="CHEBI:57783"/>
        <dbReference type="ChEBI" id="CHEBI:58349"/>
        <dbReference type="EC" id="1.5.1.3"/>
    </reaction>
</comment>
<evidence type="ECO:0000313" key="11">
    <source>
        <dbReference type="EMBL" id="SEG08869.1"/>
    </source>
</evidence>
<dbReference type="InterPro" id="IPR012259">
    <property type="entry name" value="DHFR"/>
</dbReference>
<keyword evidence="5 8" id="KW-0521">NADP</keyword>
<dbReference type="PANTHER" id="PTHR48069:SF3">
    <property type="entry name" value="DIHYDROFOLATE REDUCTASE"/>
    <property type="match status" value="1"/>
</dbReference>
<evidence type="ECO:0000256" key="9">
    <source>
        <dbReference type="SAM" id="MobiDB-lite"/>
    </source>
</evidence>
<name>A0A1H5XAV3_9HYPH</name>
<dbReference type="EC" id="1.5.1.3" evidence="3 8"/>
<dbReference type="PRINTS" id="PR00070">
    <property type="entry name" value="DHFR"/>
</dbReference>
<dbReference type="Pfam" id="PF00186">
    <property type="entry name" value="DHFR_1"/>
    <property type="match status" value="1"/>
</dbReference>
<comment type="function">
    <text evidence="7 8">Key enzyme in folate metabolism. Catalyzes an essential reaction for de novo glycine and purine synthesis, and for DNA precursor synthesis.</text>
</comment>
<comment type="similarity">
    <text evidence="2 8">Belongs to the dihydrofolate reductase family.</text>
</comment>
<dbReference type="RefSeq" id="WP_103872020.1">
    <property type="nucleotide sequence ID" value="NZ_FNUY01000003.1"/>
</dbReference>
<dbReference type="EMBL" id="FNUY01000003">
    <property type="protein sequence ID" value="SEG08869.1"/>
    <property type="molecule type" value="Genomic_DNA"/>
</dbReference>
<dbReference type="GO" id="GO:0004146">
    <property type="term" value="F:dihydrofolate reductase activity"/>
    <property type="evidence" value="ECO:0007669"/>
    <property type="project" value="UniProtKB-EC"/>
</dbReference>
<dbReference type="GO" id="GO:0050661">
    <property type="term" value="F:NADP binding"/>
    <property type="evidence" value="ECO:0007669"/>
    <property type="project" value="InterPro"/>
</dbReference>
<evidence type="ECO:0000256" key="6">
    <source>
        <dbReference type="ARBA" id="ARBA00023002"/>
    </source>
</evidence>
<dbReference type="Gene3D" id="3.40.430.10">
    <property type="entry name" value="Dihydrofolate Reductase, subunit A"/>
    <property type="match status" value="1"/>
</dbReference>
<dbReference type="SUPFAM" id="SSF53597">
    <property type="entry name" value="Dihydrofolate reductase-like"/>
    <property type="match status" value="1"/>
</dbReference>
<dbReference type="PANTHER" id="PTHR48069">
    <property type="entry name" value="DIHYDROFOLATE REDUCTASE"/>
    <property type="match status" value="1"/>
</dbReference>
<evidence type="ECO:0000256" key="7">
    <source>
        <dbReference type="ARBA" id="ARBA00025067"/>
    </source>
</evidence>
<evidence type="ECO:0000256" key="2">
    <source>
        <dbReference type="ARBA" id="ARBA00009539"/>
    </source>
</evidence>
<feature type="compositionally biased region" description="Basic and acidic residues" evidence="9">
    <location>
        <begin position="168"/>
        <end position="180"/>
    </location>
</feature>
<evidence type="ECO:0000256" key="8">
    <source>
        <dbReference type="PIRNR" id="PIRNR000194"/>
    </source>
</evidence>
<keyword evidence="6 8" id="KW-0560">Oxidoreductase</keyword>
<dbReference type="InterPro" id="IPR001796">
    <property type="entry name" value="DHFR_dom"/>
</dbReference>
<dbReference type="OrthoDB" id="9804315at2"/>
<evidence type="ECO:0000256" key="5">
    <source>
        <dbReference type="ARBA" id="ARBA00022857"/>
    </source>
</evidence>
<accession>A0A1H5XAV3</accession>
<feature type="domain" description="DHFR" evidence="10">
    <location>
        <begin position="5"/>
        <end position="169"/>
    </location>
</feature>
<dbReference type="GO" id="GO:0046654">
    <property type="term" value="P:tetrahydrofolate biosynthetic process"/>
    <property type="evidence" value="ECO:0007669"/>
    <property type="project" value="UniProtKB-UniPathway"/>
</dbReference>
<dbReference type="GO" id="GO:0046655">
    <property type="term" value="P:folic acid metabolic process"/>
    <property type="evidence" value="ECO:0007669"/>
    <property type="project" value="TreeGrafter"/>
</dbReference>
<evidence type="ECO:0000256" key="1">
    <source>
        <dbReference type="ARBA" id="ARBA00004903"/>
    </source>
</evidence>
<dbReference type="Proteomes" id="UP000236743">
    <property type="component" value="Unassembled WGS sequence"/>
</dbReference>
<evidence type="ECO:0000256" key="4">
    <source>
        <dbReference type="ARBA" id="ARBA00022563"/>
    </source>
</evidence>
<sequence>MAALPVVLIAAIADNGVIGDDNRLIWRLKTDLRHFRNLTVGRPVLMGRKTFLSIGKPLPGRETIVLTRDPEFRPDGVHLAHSLDDALAQGQSLGAAMSADSVTVAGGAELYRQVLPLADRLELTLVHATPPGDALFPEWDRSLFVAGARESHPGGSDDEHPFTFATYRRKETRDRPRPGG</sequence>
<feature type="region of interest" description="Disordered" evidence="9">
    <location>
        <begin position="149"/>
        <end position="180"/>
    </location>
</feature>
<evidence type="ECO:0000313" key="12">
    <source>
        <dbReference type="Proteomes" id="UP000236743"/>
    </source>
</evidence>
<dbReference type="InterPro" id="IPR024072">
    <property type="entry name" value="DHFR-like_dom_sf"/>
</dbReference>
<dbReference type="PIRSF" id="PIRSF000194">
    <property type="entry name" value="DHFR"/>
    <property type="match status" value="1"/>
</dbReference>
<dbReference type="CDD" id="cd00209">
    <property type="entry name" value="DHFR"/>
    <property type="match status" value="1"/>
</dbReference>
<gene>
    <name evidence="11" type="ORF">SAMN04488115_103164</name>
</gene>
<dbReference type="UniPathway" id="UPA00077">
    <property type="reaction ID" value="UER00158"/>
</dbReference>
<keyword evidence="4 8" id="KW-0554">One-carbon metabolism</keyword>
<organism evidence="11 12">
    <name type="scientific">Bosea lathyri</name>
    <dbReference type="NCBI Taxonomy" id="1036778"/>
    <lineage>
        <taxon>Bacteria</taxon>
        <taxon>Pseudomonadati</taxon>
        <taxon>Pseudomonadota</taxon>
        <taxon>Alphaproteobacteria</taxon>
        <taxon>Hyphomicrobiales</taxon>
        <taxon>Boseaceae</taxon>
        <taxon>Bosea</taxon>
    </lineage>
</organism>
<feature type="compositionally biased region" description="Basic and acidic residues" evidence="9">
    <location>
        <begin position="149"/>
        <end position="161"/>
    </location>
</feature>
<evidence type="ECO:0000256" key="3">
    <source>
        <dbReference type="ARBA" id="ARBA00012856"/>
    </source>
</evidence>
<comment type="pathway">
    <text evidence="1 8">Cofactor biosynthesis; tetrahydrofolate biosynthesis; 5,6,7,8-tetrahydrofolate from 7,8-dihydrofolate: step 1/1.</text>
</comment>
<dbReference type="GO" id="GO:0046452">
    <property type="term" value="P:dihydrofolate metabolic process"/>
    <property type="evidence" value="ECO:0007669"/>
    <property type="project" value="TreeGrafter"/>
</dbReference>
<evidence type="ECO:0000259" key="10">
    <source>
        <dbReference type="PROSITE" id="PS51330"/>
    </source>
</evidence>
<dbReference type="GO" id="GO:0006730">
    <property type="term" value="P:one-carbon metabolic process"/>
    <property type="evidence" value="ECO:0007669"/>
    <property type="project" value="UniProtKB-KW"/>
</dbReference>
<dbReference type="AlphaFoldDB" id="A0A1H5XAV3"/>
<protein>
    <recommendedName>
        <fullName evidence="3 8">Dihydrofolate reductase</fullName>
        <ecNumber evidence="3 8">1.5.1.3</ecNumber>
    </recommendedName>
</protein>
<reference evidence="11 12" key="1">
    <citation type="submission" date="2016-10" db="EMBL/GenBank/DDBJ databases">
        <authorList>
            <person name="de Groot N.N."/>
        </authorList>
    </citation>
    <scope>NUCLEOTIDE SEQUENCE [LARGE SCALE GENOMIC DNA]</scope>
    <source>
        <strain evidence="11 12">DSM 26656</strain>
    </source>
</reference>
<dbReference type="GO" id="GO:0005829">
    <property type="term" value="C:cytosol"/>
    <property type="evidence" value="ECO:0007669"/>
    <property type="project" value="TreeGrafter"/>
</dbReference>
<dbReference type="PROSITE" id="PS51330">
    <property type="entry name" value="DHFR_2"/>
    <property type="match status" value="1"/>
</dbReference>
<keyword evidence="12" id="KW-1185">Reference proteome</keyword>
<proteinExistence type="inferred from homology"/>